<keyword evidence="4" id="KW-1185">Reference proteome</keyword>
<evidence type="ECO:0000256" key="1">
    <source>
        <dbReference type="SAM" id="SignalP"/>
    </source>
</evidence>
<protein>
    <recommendedName>
        <fullName evidence="2">SCP domain-containing protein</fullName>
    </recommendedName>
</protein>
<feature type="chain" id="PRO_5046699099" description="SCP domain-containing protein" evidence="1">
    <location>
        <begin position="17"/>
        <end position="152"/>
    </location>
</feature>
<reference evidence="3 4" key="1">
    <citation type="submission" date="2023-04" db="EMBL/GenBank/DDBJ databases">
        <title>Genome of Basidiobolus ranarum AG-B5.</title>
        <authorList>
            <person name="Stajich J.E."/>
            <person name="Carter-House D."/>
            <person name="Gryganskyi A."/>
        </authorList>
    </citation>
    <scope>NUCLEOTIDE SEQUENCE [LARGE SCALE GENOMIC DNA]</scope>
    <source>
        <strain evidence="3 4">AG-B5</strain>
    </source>
</reference>
<dbReference type="CDD" id="cd05379">
    <property type="entry name" value="CAP_bacterial"/>
    <property type="match status" value="1"/>
</dbReference>
<dbReference type="Pfam" id="PF00188">
    <property type="entry name" value="CAP"/>
    <property type="match status" value="1"/>
</dbReference>
<comment type="caution">
    <text evidence="3">The sequence shown here is derived from an EMBL/GenBank/DDBJ whole genome shotgun (WGS) entry which is preliminary data.</text>
</comment>
<organism evidence="3 4">
    <name type="scientific">Basidiobolus ranarum</name>
    <dbReference type="NCBI Taxonomy" id="34480"/>
    <lineage>
        <taxon>Eukaryota</taxon>
        <taxon>Fungi</taxon>
        <taxon>Fungi incertae sedis</taxon>
        <taxon>Zoopagomycota</taxon>
        <taxon>Entomophthoromycotina</taxon>
        <taxon>Basidiobolomycetes</taxon>
        <taxon>Basidiobolales</taxon>
        <taxon>Basidiobolaceae</taxon>
        <taxon>Basidiobolus</taxon>
    </lineage>
</organism>
<feature type="signal peptide" evidence="1">
    <location>
        <begin position="1"/>
        <end position="16"/>
    </location>
</feature>
<sequence>MLFTILLVTSLAFVNAISTRRLICLVNRERVGRGLHPLVLSRDLDDVCQQHSVMQARYHRMTHDRIDHSSMPRTMSDKGMRWEQYGENVARGQTSEEQVMYVWMHSAVHRANILKPSFTHMGGGYDPRGHYWTQGFARLRGMNNFDSVPLCP</sequence>
<name>A0ABR2WW29_9FUNG</name>
<proteinExistence type="predicted"/>
<evidence type="ECO:0000313" key="4">
    <source>
        <dbReference type="Proteomes" id="UP001479436"/>
    </source>
</evidence>
<dbReference type="InterPro" id="IPR014044">
    <property type="entry name" value="CAP_dom"/>
</dbReference>
<gene>
    <name evidence="3" type="ORF">K7432_005812</name>
</gene>
<dbReference type="SUPFAM" id="SSF55797">
    <property type="entry name" value="PR-1-like"/>
    <property type="match status" value="1"/>
</dbReference>
<feature type="domain" description="SCP" evidence="2">
    <location>
        <begin position="25"/>
        <end position="133"/>
    </location>
</feature>
<evidence type="ECO:0000313" key="3">
    <source>
        <dbReference type="EMBL" id="KAK9765669.1"/>
    </source>
</evidence>
<dbReference type="PANTHER" id="PTHR31157">
    <property type="entry name" value="SCP DOMAIN-CONTAINING PROTEIN"/>
    <property type="match status" value="1"/>
</dbReference>
<dbReference type="EMBL" id="JASJQH010000239">
    <property type="protein sequence ID" value="KAK9765669.1"/>
    <property type="molecule type" value="Genomic_DNA"/>
</dbReference>
<dbReference type="PANTHER" id="PTHR31157:SF1">
    <property type="entry name" value="SCP DOMAIN-CONTAINING PROTEIN"/>
    <property type="match status" value="1"/>
</dbReference>
<accession>A0ABR2WW29</accession>
<dbReference type="Proteomes" id="UP001479436">
    <property type="component" value="Unassembled WGS sequence"/>
</dbReference>
<dbReference type="Gene3D" id="3.40.33.10">
    <property type="entry name" value="CAP"/>
    <property type="match status" value="1"/>
</dbReference>
<dbReference type="InterPro" id="IPR035940">
    <property type="entry name" value="CAP_sf"/>
</dbReference>
<evidence type="ECO:0000259" key="2">
    <source>
        <dbReference type="Pfam" id="PF00188"/>
    </source>
</evidence>
<keyword evidence="1" id="KW-0732">Signal</keyword>